<organism evidence="1 2">
    <name type="scientific">Glutamicibacter halophytocola</name>
    <dbReference type="NCBI Taxonomy" id="1933880"/>
    <lineage>
        <taxon>Bacteria</taxon>
        <taxon>Bacillati</taxon>
        <taxon>Actinomycetota</taxon>
        <taxon>Actinomycetes</taxon>
        <taxon>Micrococcales</taxon>
        <taxon>Micrococcaceae</taxon>
        <taxon>Glutamicibacter</taxon>
    </lineage>
</organism>
<sequence length="136" mass="15204">MPEILLFQDPIARAISYLSQWVPASAGPHLDIPPKWKWGPLLVTVTDTGGPGEKDVVLDQARITVDVYHEDSERASDVARKLHGLIRIWSTQENGVRFLTTLTRPTYRPEDASGTPGFFFTVELLFKAAPFELNSL</sequence>
<reference evidence="1" key="1">
    <citation type="journal article" date="2022" name="Pest Manag. Sci.">
        <title>Glutamicibacter halophytocola-mediated host fitness of potato tuber moth on Solanaceae crops.</title>
        <authorList>
            <person name="Wang W."/>
            <person name="Xiao G."/>
            <person name="Du G."/>
            <person name="Chang L."/>
            <person name="Yang Y."/>
            <person name="Ye J."/>
            <person name="Chen B."/>
        </authorList>
    </citation>
    <scope>NUCLEOTIDE SEQUENCE</scope>
    <source>
        <strain evidence="1">S2</strain>
    </source>
</reference>
<proteinExistence type="predicted"/>
<evidence type="ECO:0000313" key="1">
    <source>
        <dbReference type="EMBL" id="UUX60173.1"/>
    </source>
</evidence>
<dbReference type="EMBL" id="CP102487">
    <property type="protein sequence ID" value="UUX60173.1"/>
    <property type="molecule type" value="Genomic_DNA"/>
</dbReference>
<accession>A0AA94Y0L9</accession>
<name>A0AA94Y0L9_9MICC</name>
<evidence type="ECO:0000313" key="2">
    <source>
        <dbReference type="Proteomes" id="UP001060018"/>
    </source>
</evidence>
<dbReference type="RefSeq" id="WP_257746158.1">
    <property type="nucleotide sequence ID" value="NZ_CP102487.1"/>
</dbReference>
<gene>
    <name evidence="1" type="ORF">NUH22_06055</name>
</gene>
<protein>
    <submittedName>
        <fullName evidence="1">Uncharacterized protein</fullName>
    </submittedName>
</protein>
<dbReference type="Proteomes" id="UP001060018">
    <property type="component" value="Chromosome"/>
</dbReference>
<dbReference type="AlphaFoldDB" id="A0AA94Y0L9"/>